<dbReference type="Gene3D" id="3.40.50.2300">
    <property type="match status" value="1"/>
</dbReference>
<dbReference type="Proteomes" id="UP000254258">
    <property type="component" value="Unassembled WGS sequence"/>
</dbReference>
<feature type="domain" description="Response regulatory" evidence="2">
    <location>
        <begin position="8"/>
        <end position="135"/>
    </location>
</feature>
<accession>A0A370X7W9</accession>
<keyword evidence="1" id="KW-0597">Phosphoprotein</keyword>
<reference evidence="3 4" key="1">
    <citation type="submission" date="2018-07" db="EMBL/GenBank/DDBJ databases">
        <title>Dyella monticola sp. nov. and Dyella psychrodurans sp. nov. isolated from monsoon evergreen broad-leaved forest soil of Dinghu Mountain, China.</title>
        <authorList>
            <person name="Gao Z."/>
            <person name="Qiu L."/>
        </authorList>
    </citation>
    <scope>NUCLEOTIDE SEQUENCE [LARGE SCALE GENOMIC DNA]</scope>
    <source>
        <strain evidence="3 4">4G-K06</strain>
    </source>
</reference>
<organism evidence="3 4">
    <name type="scientific">Dyella monticola</name>
    <dbReference type="NCBI Taxonomy" id="1927958"/>
    <lineage>
        <taxon>Bacteria</taxon>
        <taxon>Pseudomonadati</taxon>
        <taxon>Pseudomonadota</taxon>
        <taxon>Gammaproteobacteria</taxon>
        <taxon>Lysobacterales</taxon>
        <taxon>Rhodanobacteraceae</taxon>
        <taxon>Dyella</taxon>
    </lineage>
</organism>
<gene>
    <name evidence="3" type="ORF">DWU98_00285</name>
</gene>
<sequence>MKHNPLRPILLVEDSPVDAEMTLDALREANLANPVVHVEDGVDCLDWLYARGAFEGRTSDDPIVVLLDIKMPRMNGLDVLTQMRADDQFRRTPVVILSSSREESDLARSWDLGVNAYVIKPVDVKQFFEAVRTLGQFWGVLNQSPDPQ</sequence>
<dbReference type="InterPro" id="IPR011006">
    <property type="entry name" value="CheY-like_superfamily"/>
</dbReference>
<dbReference type="EMBL" id="QRBE01000001">
    <property type="protein sequence ID" value="RDS84456.1"/>
    <property type="molecule type" value="Genomic_DNA"/>
</dbReference>
<name>A0A370X7W9_9GAMM</name>
<dbReference type="PANTHER" id="PTHR44520:SF1">
    <property type="entry name" value="TWO-COMPONENT SYSTEM REGULATORY PROTEIN"/>
    <property type="match status" value="1"/>
</dbReference>
<dbReference type="CDD" id="cd17557">
    <property type="entry name" value="REC_Rcp-like"/>
    <property type="match status" value="1"/>
</dbReference>
<keyword evidence="4" id="KW-1185">Reference proteome</keyword>
<dbReference type="InterPro" id="IPR052893">
    <property type="entry name" value="TCS_response_regulator"/>
</dbReference>
<dbReference type="GO" id="GO:0000160">
    <property type="term" value="P:phosphorelay signal transduction system"/>
    <property type="evidence" value="ECO:0007669"/>
    <property type="project" value="InterPro"/>
</dbReference>
<dbReference type="AlphaFoldDB" id="A0A370X7W9"/>
<dbReference type="SMART" id="SM00448">
    <property type="entry name" value="REC"/>
    <property type="match status" value="1"/>
</dbReference>
<evidence type="ECO:0000259" key="2">
    <source>
        <dbReference type="PROSITE" id="PS50110"/>
    </source>
</evidence>
<evidence type="ECO:0000256" key="1">
    <source>
        <dbReference type="PROSITE-ProRule" id="PRU00169"/>
    </source>
</evidence>
<dbReference type="PANTHER" id="PTHR44520">
    <property type="entry name" value="RESPONSE REGULATOR RCP1-RELATED"/>
    <property type="match status" value="1"/>
</dbReference>
<dbReference type="InterPro" id="IPR001789">
    <property type="entry name" value="Sig_transdc_resp-reg_receiver"/>
</dbReference>
<comment type="caution">
    <text evidence="3">The sequence shown here is derived from an EMBL/GenBank/DDBJ whole genome shotgun (WGS) entry which is preliminary data.</text>
</comment>
<evidence type="ECO:0000313" key="4">
    <source>
        <dbReference type="Proteomes" id="UP000254258"/>
    </source>
</evidence>
<dbReference type="SUPFAM" id="SSF52172">
    <property type="entry name" value="CheY-like"/>
    <property type="match status" value="1"/>
</dbReference>
<dbReference type="RefSeq" id="WP_115493493.1">
    <property type="nucleotide sequence ID" value="NZ_QRBE01000001.1"/>
</dbReference>
<evidence type="ECO:0000313" key="3">
    <source>
        <dbReference type="EMBL" id="RDS84456.1"/>
    </source>
</evidence>
<protein>
    <submittedName>
        <fullName evidence="3">Response regulator</fullName>
    </submittedName>
</protein>
<dbReference type="OrthoDB" id="9793549at2"/>
<dbReference type="PROSITE" id="PS50110">
    <property type="entry name" value="RESPONSE_REGULATORY"/>
    <property type="match status" value="1"/>
</dbReference>
<dbReference type="Pfam" id="PF00072">
    <property type="entry name" value="Response_reg"/>
    <property type="match status" value="1"/>
</dbReference>
<proteinExistence type="predicted"/>
<feature type="modified residue" description="4-aspartylphosphate" evidence="1">
    <location>
        <position position="68"/>
    </location>
</feature>